<dbReference type="GO" id="GO:0016628">
    <property type="term" value="F:oxidoreductase activity, acting on the CH-CH group of donors, NAD or NADP as acceptor"/>
    <property type="evidence" value="ECO:0007669"/>
    <property type="project" value="InterPro"/>
</dbReference>
<dbReference type="Pfam" id="PF03721">
    <property type="entry name" value="UDPG_MGDP_dh_N"/>
    <property type="match status" value="1"/>
</dbReference>
<evidence type="ECO:0000259" key="4">
    <source>
        <dbReference type="SMART" id="SM00984"/>
    </source>
</evidence>
<dbReference type="InterPro" id="IPR014027">
    <property type="entry name" value="UDP-Glc/GDP-Man_DH_C"/>
</dbReference>
<evidence type="ECO:0000256" key="1">
    <source>
        <dbReference type="ARBA" id="ARBA00023002"/>
    </source>
</evidence>
<dbReference type="InterPro" id="IPR008927">
    <property type="entry name" value="6-PGluconate_DH-like_C_sf"/>
</dbReference>
<dbReference type="InterPro" id="IPR017476">
    <property type="entry name" value="UDP-Glc/GDP-Man"/>
</dbReference>
<gene>
    <name evidence="5" type="ORF">HH215_20210</name>
</gene>
<dbReference type="InterPro" id="IPR036291">
    <property type="entry name" value="NAD(P)-bd_dom_sf"/>
</dbReference>
<organism evidence="5 6">
    <name type="scientific">Cohnella herbarum</name>
    <dbReference type="NCBI Taxonomy" id="2728023"/>
    <lineage>
        <taxon>Bacteria</taxon>
        <taxon>Bacillati</taxon>
        <taxon>Bacillota</taxon>
        <taxon>Bacilli</taxon>
        <taxon>Bacillales</taxon>
        <taxon>Paenibacillaceae</taxon>
        <taxon>Cohnella</taxon>
    </lineage>
</organism>
<dbReference type="InterPro" id="IPR014026">
    <property type="entry name" value="UDP-Glc/GDP-Man_DH_dimer"/>
</dbReference>
<dbReference type="Proteomes" id="UP000502248">
    <property type="component" value="Chromosome"/>
</dbReference>
<dbReference type="SUPFAM" id="SSF52413">
    <property type="entry name" value="UDP-glucose/GDP-mannose dehydrogenase C-terminal domain"/>
    <property type="match status" value="1"/>
</dbReference>
<dbReference type="Pfam" id="PF00984">
    <property type="entry name" value="UDPG_MGDP_dh"/>
    <property type="match status" value="1"/>
</dbReference>
<evidence type="ECO:0000256" key="3">
    <source>
        <dbReference type="PIRNR" id="PIRNR000124"/>
    </source>
</evidence>
<dbReference type="NCBIfam" id="TIGR03026">
    <property type="entry name" value="NDP-sugDHase"/>
    <property type="match status" value="1"/>
</dbReference>
<evidence type="ECO:0000313" key="6">
    <source>
        <dbReference type="Proteomes" id="UP000502248"/>
    </source>
</evidence>
<dbReference type="PIRSF" id="PIRSF500136">
    <property type="entry name" value="UDP_ManNAc_DH"/>
    <property type="match status" value="1"/>
</dbReference>
<feature type="domain" description="UDP-glucose/GDP-mannose dehydrogenase C-terminal" evidence="4">
    <location>
        <begin position="343"/>
        <end position="438"/>
    </location>
</feature>
<dbReference type="GO" id="GO:0016616">
    <property type="term" value="F:oxidoreductase activity, acting on the CH-OH group of donors, NAD or NADP as acceptor"/>
    <property type="evidence" value="ECO:0007669"/>
    <property type="project" value="InterPro"/>
</dbReference>
<dbReference type="RefSeq" id="WP_169281533.1">
    <property type="nucleotide sequence ID" value="NZ_CP051680.1"/>
</dbReference>
<dbReference type="InterPro" id="IPR001732">
    <property type="entry name" value="UDP-Glc/GDP-Man_DH_N"/>
</dbReference>
<dbReference type="SUPFAM" id="SSF48179">
    <property type="entry name" value="6-phosphogluconate dehydrogenase C-terminal domain-like"/>
    <property type="match status" value="1"/>
</dbReference>
<keyword evidence="2" id="KW-0520">NAD</keyword>
<evidence type="ECO:0000313" key="5">
    <source>
        <dbReference type="EMBL" id="QJD85268.1"/>
    </source>
</evidence>
<dbReference type="PANTHER" id="PTHR43491">
    <property type="entry name" value="UDP-N-ACETYL-D-MANNOSAMINE DEHYDROGENASE"/>
    <property type="match status" value="1"/>
</dbReference>
<dbReference type="EMBL" id="CP051680">
    <property type="protein sequence ID" value="QJD85268.1"/>
    <property type="molecule type" value="Genomic_DNA"/>
</dbReference>
<evidence type="ECO:0000256" key="2">
    <source>
        <dbReference type="ARBA" id="ARBA00023027"/>
    </source>
</evidence>
<accession>A0A7Z2ZMP1</accession>
<protein>
    <submittedName>
        <fullName evidence="5">Nucleotide sugar dehydrogenase</fullName>
    </submittedName>
</protein>
<dbReference type="SUPFAM" id="SSF51735">
    <property type="entry name" value="NAD(P)-binding Rossmann-fold domains"/>
    <property type="match status" value="1"/>
</dbReference>
<dbReference type="Gene3D" id="3.40.50.720">
    <property type="entry name" value="NAD(P)-binding Rossmann-like Domain"/>
    <property type="match status" value="2"/>
</dbReference>
<proteinExistence type="inferred from homology"/>
<dbReference type="AlphaFoldDB" id="A0A7Z2ZMP1"/>
<keyword evidence="6" id="KW-1185">Reference proteome</keyword>
<comment type="similarity">
    <text evidence="3">Belongs to the UDP-glucose/GDP-mannose dehydrogenase family.</text>
</comment>
<dbReference type="Pfam" id="PF03720">
    <property type="entry name" value="UDPG_MGDP_dh_C"/>
    <property type="match status" value="1"/>
</dbReference>
<dbReference type="KEGG" id="cheb:HH215_20210"/>
<dbReference type="PIRSF" id="PIRSF000124">
    <property type="entry name" value="UDPglc_GDPman_dh"/>
    <property type="match status" value="1"/>
</dbReference>
<keyword evidence="1" id="KW-0560">Oxidoreductase</keyword>
<reference evidence="5 6" key="1">
    <citation type="submission" date="2020-04" db="EMBL/GenBank/DDBJ databases">
        <title>Genome sequencing of novel species.</title>
        <authorList>
            <person name="Heo J."/>
            <person name="Kim S.-J."/>
            <person name="Kim J.-S."/>
            <person name="Hong S.-B."/>
            <person name="Kwon S.-W."/>
        </authorList>
    </citation>
    <scope>NUCLEOTIDE SEQUENCE [LARGE SCALE GENOMIC DNA]</scope>
    <source>
        <strain evidence="5 6">MFER-1</strain>
    </source>
</reference>
<dbReference type="GO" id="GO:0000271">
    <property type="term" value="P:polysaccharide biosynthetic process"/>
    <property type="evidence" value="ECO:0007669"/>
    <property type="project" value="InterPro"/>
</dbReference>
<name>A0A7Z2ZMP1_9BACL</name>
<sequence>MSAVSAEQLATASLADQLMQKLAEKTAVIGVVGLGYVGLPLAVEKAKAGFRVIGFDVQSNRVDMVNQGVNYIGDVVDSDLKTIINDRLLKATTDYSFIDEVDAVAICVPTPLDRYQQPDTSYVESSTEAIMKHLKPGMLVVLESTTYPGTTEEVVKPILEKSGLKCGVDFFLAYSPERVDPGNKSFNTKNTPKVVGGVTQRCTEVAAAMYGAVLEGEIHQVSSPAVAEMEKIYENTFRHINIALANEMAILCNRMGIDVWEVIDAAKTKPYGFMAFYPGPGLGGHCIPIDPFYLTWKAREYNYHTRLIELAGEINNAMPEFVVEKMSHILNMDRKALNGSKIVIVGVAYKKDIDDYRESPVLKIIELLEYKGAELVICDPYVKSFKHNKRVYETVNVGADDYATANLTLITTDHSNVDYESILRYSKKILDTRNALKHLSPSKDNYFRL</sequence>
<dbReference type="SMART" id="SM00984">
    <property type="entry name" value="UDPG_MGDP_dh_C"/>
    <property type="match status" value="1"/>
</dbReference>
<dbReference type="GO" id="GO:0051287">
    <property type="term" value="F:NAD binding"/>
    <property type="evidence" value="ECO:0007669"/>
    <property type="project" value="InterPro"/>
</dbReference>
<dbReference type="InterPro" id="IPR036220">
    <property type="entry name" value="UDP-Glc/GDP-Man_DH_C_sf"/>
</dbReference>
<dbReference type="PANTHER" id="PTHR43491:SF1">
    <property type="entry name" value="UDP-N-ACETYL-D-MANNOSAMINE DEHYDROGENASE"/>
    <property type="match status" value="1"/>
</dbReference>
<dbReference type="InterPro" id="IPR028359">
    <property type="entry name" value="UDP_ManNAc/GlcNAc_DH"/>
</dbReference>